<keyword evidence="2" id="KW-1185">Reference proteome</keyword>
<dbReference type="AlphaFoldDB" id="J0WLI3"/>
<proteinExistence type="predicted"/>
<sequence length="114" mass="12580">MLTPSSISPSFHEPRALEELPTHVTIHYPCCGRRRPLSQLACDTVGGELEPDQRAQRAPPHCRLLATPWRPVHVWVNHGRFLDAFENADGVEFLVMAAASSSPPAAALHHPTFV</sequence>
<evidence type="ECO:0000313" key="1">
    <source>
        <dbReference type="EMBL" id="EJD33178.1"/>
    </source>
</evidence>
<organism evidence="1 2">
    <name type="scientific">Auricularia subglabra (strain TFB-10046 / SS5)</name>
    <name type="common">White-rot fungus</name>
    <name type="synonym">Auricularia delicata (strain TFB10046)</name>
    <dbReference type="NCBI Taxonomy" id="717982"/>
    <lineage>
        <taxon>Eukaryota</taxon>
        <taxon>Fungi</taxon>
        <taxon>Dikarya</taxon>
        <taxon>Basidiomycota</taxon>
        <taxon>Agaricomycotina</taxon>
        <taxon>Agaricomycetes</taxon>
        <taxon>Auriculariales</taxon>
        <taxon>Auriculariaceae</taxon>
        <taxon>Auricularia</taxon>
    </lineage>
</organism>
<reference evidence="2" key="1">
    <citation type="journal article" date="2012" name="Science">
        <title>The Paleozoic origin of enzymatic lignin decomposition reconstructed from 31 fungal genomes.</title>
        <authorList>
            <person name="Floudas D."/>
            <person name="Binder M."/>
            <person name="Riley R."/>
            <person name="Barry K."/>
            <person name="Blanchette R.A."/>
            <person name="Henrissat B."/>
            <person name="Martinez A.T."/>
            <person name="Otillar R."/>
            <person name="Spatafora J.W."/>
            <person name="Yadav J.S."/>
            <person name="Aerts A."/>
            <person name="Benoit I."/>
            <person name="Boyd A."/>
            <person name="Carlson A."/>
            <person name="Copeland A."/>
            <person name="Coutinho P.M."/>
            <person name="de Vries R.P."/>
            <person name="Ferreira P."/>
            <person name="Findley K."/>
            <person name="Foster B."/>
            <person name="Gaskell J."/>
            <person name="Glotzer D."/>
            <person name="Gorecki P."/>
            <person name="Heitman J."/>
            <person name="Hesse C."/>
            <person name="Hori C."/>
            <person name="Igarashi K."/>
            <person name="Jurgens J.A."/>
            <person name="Kallen N."/>
            <person name="Kersten P."/>
            <person name="Kohler A."/>
            <person name="Kuees U."/>
            <person name="Kumar T.K.A."/>
            <person name="Kuo A."/>
            <person name="LaButti K."/>
            <person name="Larrondo L.F."/>
            <person name="Lindquist E."/>
            <person name="Ling A."/>
            <person name="Lombard V."/>
            <person name="Lucas S."/>
            <person name="Lundell T."/>
            <person name="Martin R."/>
            <person name="McLaughlin D.J."/>
            <person name="Morgenstern I."/>
            <person name="Morin E."/>
            <person name="Murat C."/>
            <person name="Nagy L.G."/>
            <person name="Nolan M."/>
            <person name="Ohm R.A."/>
            <person name="Patyshakuliyeva A."/>
            <person name="Rokas A."/>
            <person name="Ruiz-Duenas F.J."/>
            <person name="Sabat G."/>
            <person name="Salamov A."/>
            <person name="Samejima M."/>
            <person name="Schmutz J."/>
            <person name="Slot J.C."/>
            <person name="St John F."/>
            <person name="Stenlid J."/>
            <person name="Sun H."/>
            <person name="Sun S."/>
            <person name="Syed K."/>
            <person name="Tsang A."/>
            <person name="Wiebenga A."/>
            <person name="Young D."/>
            <person name="Pisabarro A."/>
            <person name="Eastwood D.C."/>
            <person name="Martin F."/>
            <person name="Cullen D."/>
            <person name="Grigoriev I.V."/>
            <person name="Hibbett D.S."/>
        </authorList>
    </citation>
    <scope>NUCLEOTIDE SEQUENCE [LARGE SCALE GENOMIC DNA]</scope>
    <source>
        <strain evidence="2">TFB10046</strain>
    </source>
</reference>
<dbReference type="EMBL" id="JH688387">
    <property type="protein sequence ID" value="EJD33178.1"/>
    <property type="molecule type" value="Genomic_DNA"/>
</dbReference>
<name>J0WLI3_AURST</name>
<dbReference type="KEGG" id="adl:AURDEDRAFT_177741"/>
<evidence type="ECO:0000313" key="2">
    <source>
        <dbReference type="Proteomes" id="UP000006514"/>
    </source>
</evidence>
<dbReference type="InParanoid" id="J0WLI3"/>
<accession>J0WLI3</accession>
<dbReference type="Proteomes" id="UP000006514">
    <property type="component" value="Unassembled WGS sequence"/>
</dbReference>
<gene>
    <name evidence="1" type="ORF">AURDEDRAFT_177741</name>
</gene>
<protein>
    <submittedName>
        <fullName evidence="1">Uncharacterized protein</fullName>
    </submittedName>
</protein>